<dbReference type="EMBL" id="MQUA01000014">
    <property type="protein sequence ID" value="PQB03370.1"/>
    <property type="molecule type" value="Genomic_DNA"/>
</dbReference>
<evidence type="ECO:0000259" key="1">
    <source>
        <dbReference type="PROSITE" id="PS50112"/>
    </source>
</evidence>
<dbReference type="SMART" id="SM00091">
    <property type="entry name" value="PAS"/>
    <property type="match status" value="1"/>
</dbReference>
<gene>
    <name evidence="2" type="ORF">BST83_18975</name>
</gene>
<keyword evidence="3" id="KW-1185">Reference proteome</keyword>
<dbReference type="AlphaFoldDB" id="A0A2S7KLA4"/>
<comment type="caution">
    <text evidence="2">The sequence shown here is derived from an EMBL/GenBank/DDBJ whole genome shotgun (WGS) entry which is preliminary data.</text>
</comment>
<protein>
    <recommendedName>
        <fullName evidence="1">PAS domain-containing protein</fullName>
    </recommendedName>
</protein>
<proteinExistence type="predicted"/>
<dbReference type="SUPFAM" id="SSF55785">
    <property type="entry name" value="PYP-like sensor domain (PAS domain)"/>
    <property type="match status" value="1"/>
</dbReference>
<name>A0A2S7KLA4_9FLAO</name>
<dbReference type="Pfam" id="PF13426">
    <property type="entry name" value="PAS_9"/>
    <property type="match status" value="1"/>
</dbReference>
<dbReference type="RefSeq" id="WP_170062837.1">
    <property type="nucleotide sequence ID" value="NZ_MQUA01000014.1"/>
</dbReference>
<dbReference type="CDD" id="cd00130">
    <property type="entry name" value="PAS"/>
    <property type="match status" value="1"/>
</dbReference>
<sequence length="130" mass="14685">MSDLQDIDLFKSIFQSSLEGIIVVDLDGIIIKSNSASEKLFGYKAGKLLNQKVECLIPNKFKKNYESHREKYKVKPIELHLGQDLELWGLKKGGSKFPLEINLNPTKIEGKLFVIAFVTDTTSQKKTAKN</sequence>
<reference evidence="2 3" key="1">
    <citation type="submission" date="2016-11" db="EMBL/GenBank/DDBJ databases">
        <title>Trade-off between light-utilization and light-protection in marine flavobacteria.</title>
        <authorList>
            <person name="Kumagai Y."/>
        </authorList>
    </citation>
    <scope>NUCLEOTIDE SEQUENCE [LARGE SCALE GENOMIC DNA]</scope>
    <source>
        <strain evidence="2 3">ATCC 700397</strain>
    </source>
</reference>
<evidence type="ECO:0000313" key="2">
    <source>
        <dbReference type="EMBL" id="PQB03370.1"/>
    </source>
</evidence>
<dbReference type="PROSITE" id="PS50112">
    <property type="entry name" value="PAS"/>
    <property type="match status" value="1"/>
</dbReference>
<accession>A0A2S7KLA4</accession>
<feature type="domain" description="PAS" evidence="1">
    <location>
        <begin position="6"/>
        <end position="51"/>
    </location>
</feature>
<dbReference type="NCBIfam" id="TIGR00229">
    <property type="entry name" value="sensory_box"/>
    <property type="match status" value="1"/>
</dbReference>
<dbReference type="InterPro" id="IPR000014">
    <property type="entry name" value="PAS"/>
</dbReference>
<organism evidence="2 3">
    <name type="scientific">Polaribacter filamentus</name>
    <dbReference type="NCBI Taxonomy" id="53483"/>
    <lineage>
        <taxon>Bacteria</taxon>
        <taxon>Pseudomonadati</taxon>
        <taxon>Bacteroidota</taxon>
        <taxon>Flavobacteriia</taxon>
        <taxon>Flavobacteriales</taxon>
        <taxon>Flavobacteriaceae</taxon>
    </lineage>
</organism>
<dbReference type="Proteomes" id="UP000239522">
    <property type="component" value="Unassembled WGS sequence"/>
</dbReference>
<evidence type="ECO:0000313" key="3">
    <source>
        <dbReference type="Proteomes" id="UP000239522"/>
    </source>
</evidence>
<dbReference type="Gene3D" id="3.30.450.20">
    <property type="entry name" value="PAS domain"/>
    <property type="match status" value="1"/>
</dbReference>
<dbReference type="InterPro" id="IPR035965">
    <property type="entry name" value="PAS-like_dom_sf"/>
</dbReference>